<accession>A0A9Q0G1A1</accession>
<dbReference type="PANTHER" id="PTHR13285:SF18">
    <property type="entry name" value="PROTEIN-CYSTEINE N-PALMITOYLTRANSFERASE RASP"/>
    <property type="match status" value="1"/>
</dbReference>
<evidence type="ECO:0000256" key="1">
    <source>
        <dbReference type="ARBA" id="ARBA00004141"/>
    </source>
</evidence>
<keyword evidence="3 5" id="KW-1133">Transmembrane helix</keyword>
<evidence type="ECO:0000256" key="5">
    <source>
        <dbReference type="SAM" id="Phobius"/>
    </source>
</evidence>
<dbReference type="Proteomes" id="UP001141552">
    <property type="component" value="Unassembled WGS sequence"/>
</dbReference>
<dbReference type="GO" id="GO:0005783">
    <property type="term" value="C:endoplasmic reticulum"/>
    <property type="evidence" value="ECO:0007669"/>
    <property type="project" value="TreeGrafter"/>
</dbReference>
<protein>
    <recommendedName>
        <fullName evidence="8">Membrane-bound O-acyltransferase C24H6.01c</fullName>
    </recommendedName>
</protein>
<reference evidence="6" key="2">
    <citation type="journal article" date="2023" name="Plants (Basel)">
        <title>Annotation of the Turnera subulata (Passifloraceae) Draft Genome Reveals the S-Locus Evolved after the Divergence of Turneroideae from Passifloroideae in a Stepwise Manner.</title>
        <authorList>
            <person name="Henning P.M."/>
            <person name="Roalson E.H."/>
            <person name="Mir W."/>
            <person name="McCubbin A.G."/>
            <person name="Shore J.S."/>
        </authorList>
    </citation>
    <scope>NUCLEOTIDE SEQUENCE</scope>
    <source>
        <strain evidence="6">F60SS</strain>
    </source>
</reference>
<feature type="transmembrane region" description="Helical" evidence="5">
    <location>
        <begin position="287"/>
        <end position="311"/>
    </location>
</feature>
<feature type="transmembrane region" description="Helical" evidence="5">
    <location>
        <begin position="36"/>
        <end position="55"/>
    </location>
</feature>
<keyword evidence="2 5" id="KW-0812">Transmembrane</keyword>
<feature type="transmembrane region" description="Helical" evidence="5">
    <location>
        <begin position="75"/>
        <end position="96"/>
    </location>
</feature>
<dbReference type="OrthoDB" id="420606at2759"/>
<reference evidence="6" key="1">
    <citation type="submission" date="2022-02" db="EMBL/GenBank/DDBJ databases">
        <authorList>
            <person name="Henning P.M."/>
            <person name="McCubbin A.G."/>
            <person name="Shore J.S."/>
        </authorList>
    </citation>
    <scope>NUCLEOTIDE SEQUENCE</scope>
    <source>
        <strain evidence="6">F60SS</strain>
        <tissue evidence="6">Leaves</tissue>
    </source>
</reference>
<evidence type="ECO:0000313" key="6">
    <source>
        <dbReference type="EMBL" id="KAJ4840455.1"/>
    </source>
</evidence>
<feature type="transmembrane region" description="Helical" evidence="5">
    <location>
        <begin position="254"/>
        <end position="275"/>
    </location>
</feature>
<dbReference type="InterPro" id="IPR004299">
    <property type="entry name" value="MBOAT_fam"/>
</dbReference>
<comment type="subcellular location">
    <subcellularLocation>
        <location evidence="1">Membrane</location>
        <topology evidence="1">Multi-pass membrane protein</topology>
    </subcellularLocation>
</comment>
<feature type="non-terminal residue" evidence="6">
    <location>
        <position position="1"/>
    </location>
</feature>
<feature type="transmembrane region" description="Helical" evidence="5">
    <location>
        <begin position="209"/>
        <end position="234"/>
    </location>
</feature>
<proteinExistence type="predicted"/>
<dbReference type="AlphaFoldDB" id="A0A9Q0G1A1"/>
<evidence type="ECO:0000256" key="3">
    <source>
        <dbReference type="ARBA" id="ARBA00022989"/>
    </source>
</evidence>
<dbReference type="Pfam" id="PF03062">
    <property type="entry name" value="MBOAT"/>
    <property type="match status" value="1"/>
</dbReference>
<dbReference type="EMBL" id="JAKUCV010003040">
    <property type="protein sequence ID" value="KAJ4840455.1"/>
    <property type="molecule type" value="Genomic_DNA"/>
</dbReference>
<dbReference type="PANTHER" id="PTHR13285">
    <property type="entry name" value="ACYLTRANSFERASE"/>
    <property type="match status" value="1"/>
</dbReference>
<evidence type="ECO:0008006" key="8">
    <source>
        <dbReference type="Google" id="ProtNLM"/>
    </source>
</evidence>
<dbReference type="GO" id="GO:0016746">
    <property type="term" value="F:acyltransferase activity"/>
    <property type="evidence" value="ECO:0007669"/>
    <property type="project" value="TreeGrafter"/>
</dbReference>
<organism evidence="6 7">
    <name type="scientific">Turnera subulata</name>
    <dbReference type="NCBI Taxonomy" id="218843"/>
    <lineage>
        <taxon>Eukaryota</taxon>
        <taxon>Viridiplantae</taxon>
        <taxon>Streptophyta</taxon>
        <taxon>Embryophyta</taxon>
        <taxon>Tracheophyta</taxon>
        <taxon>Spermatophyta</taxon>
        <taxon>Magnoliopsida</taxon>
        <taxon>eudicotyledons</taxon>
        <taxon>Gunneridae</taxon>
        <taxon>Pentapetalae</taxon>
        <taxon>rosids</taxon>
        <taxon>fabids</taxon>
        <taxon>Malpighiales</taxon>
        <taxon>Passifloraceae</taxon>
        <taxon>Turnera</taxon>
    </lineage>
</organism>
<dbReference type="GO" id="GO:0016020">
    <property type="term" value="C:membrane"/>
    <property type="evidence" value="ECO:0007669"/>
    <property type="project" value="UniProtKB-SubCell"/>
</dbReference>
<evidence type="ECO:0000313" key="7">
    <source>
        <dbReference type="Proteomes" id="UP001141552"/>
    </source>
</evidence>
<keyword evidence="4 5" id="KW-0472">Membrane</keyword>
<feature type="transmembrane region" description="Helical" evidence="5">
    <location>
        <begin position="108"/>
        <end position="124"/>
    </location>
</feature>
<dbReference type="GO" id="GO:0019432">
    <property type="term" value="P:triglyceride biosynthetic process"/>
    <property type="evidence" value="ECO:0007669"/>
    <property type="project" value="UniProtKB-ARBA"/>
</dbReference>
<dbReference type="InterPro" id="IPR051085">
    <property type="entry name" value="MB_O-acyltransferase"/>
</dbReference>
<evidence type="ECO:0000256" key="2">
    <source>
        <dbReference type="ARBA" id="ARBA00022692"/>
    </source>
</evidence>
<gene>
    <name evidence="6" type="ORF">Tsubulata_023025</name>
</gene>
<comment type="caution">
    <text evidence="6">The sequence shown here is derived from an EMBL/GenBank/DDBJ whole genome shotgun (WGS) entry which is preliminary data.</text>
</comment>
<keyword evidence="7" id="KW-1185">Reference proteome</keyword>
<name>A0A9Q0G1A1_9ROSI</name>
<sequence>TDHEPKLHGLRPGWLPGFLNDVSDAQWRNFRGNLPILSLVFGIFAALANGFRALFSLRAKGMSFLWLSLSLVYLSYLHGACLIFILGIASLNFLLVKTFGARTNYFPFLLWAFNLFFLLSNRVYEGYAFSSFGQRWAYLDNFRGTFRWHICFNFVVLRMISFGYDYHWAHRDSRFDHEKHTQRCRICQSGKTCYQVLQEKSLQSDKFSFSIYLSYLIYAPLYIAGPIMSFNAFAAQLDTPHNNYTARDVSLYGLRWIFSFFLIELLTHLFHYNAFATSGLWRSLSPVDIFIIGYGVLNFMWLKFLLIWRYFRLWSLVWWLSSVELKLLRTCQSV</sequence>
<feature type="transmembrane region" description="Helical" evidence="5">
    <location>
        <begin position="144"/>
        <end position="164"/>
    </location>
</feature>
<evidence type="ECO:0000256" key="4">
    <source>
        <dbReference type="ARBA" id="ARBA00023136"/>
    </source>
</evidence>